<keyword evidence="4 12" id="KW-0812">Transmembrane</keyword>
<keyword evidence="5 12" id="KW-1133">Transmembrane helix</keyword>
<evidence type="ECO:0000313" key="14">
    <source>
        <dbReference type="EMBL" id="GFS38651.1"/>
    </source>
</evidence>
<sequence>MKSLYFPKKIKLSTIELDSVMTVKKVNNQIELGGVEGKLVQCLADKLNFEIEVLLSPDDEIISDLGNGTYGGIIGMLQRGEADMGVMGLTISEEVSESVDFSVPINTLEVTFLTKEPGEMPKVAAFTYPFSLEVWFLYAFMILAATILFQRIMFRNTTFFGSFLSVLGSIASQAMENVKDSPWTRVMFGFWLTIATVMPFFYNTSFLSFLTMPQKLPVPRTFEELSDAVLSEKYKCLTPKEAVQTDLLRATKNEYMLKLGEMIEKKDWLYSYAEQFTDHLDGPVAIIIGKIVFKILVGSPPYVSVKMSDDYLGVWHTAINWRKGFCCRERVDEVIYGIVSGGLYDKWLEDYAFRDKIQKRLEVKHEEPEMQLSLEDLKMVFSALFIGLALSFLAFFAELLIPKSFDIFYS</sequence>
<evidence type="ECO:0000256" key="11">
    <source>
        <dbReference type="ARBA" id="ARBA00023303"/>
    </source>
</evidence>
<keyword evidence="7 12" id="KW-0472">Membrane</keyword>
<dbReference type="GO" id="GO:0015276">
    <property type="term" value="F:ligand-gated monoatomic ion channel activity"/>
    <property type="evidence" value="ECO:0007669"/>
    <property type="project" value="InterPro"/>
</dbReference>
<dbReference type="Proteomes" id="UP000887013">
    <property type="component" value="Unassembled WGS sequence"/>
</dbReference>
<dbReference type="InterPro" id="IPR019594">
    <property type="entry name" value="Glu/Gly-bd"/>
</dbReference>
<keyword evidence="10" id="KW-1071">Ligand-gated ion channel</keyword>
<dbReference type="GO" id="GO:0005886">
    <property type="term" value="C:plasma membrane"/>
    <property type="evidence" value="ECO:0007669"/>
    <property type="project" value="UniProtKB-SubCell"/>
</dbReference>
<dbReference type="Gene3D" id="3.40.190.10">
    <property type="entry name" value="Periplasmic binding protein-like II"/>
    <property type="match status" value="1"/>
</dbReference>
<dbReference type="PANTHER" id="PTHR42643">
    <property type="entry name" value="IONOTROPIC RECEPTOR 20A-RELATED"/>
    <property type="match status" value="1"/>
</dbReference>
<feature type="transmembrane region" description="Helical" evidence="12">
    <location>
        <begin position="380"/>
        <end position="401"/>
    </location>
</feature>
<accession>A0A8X6IBU4</accession>
<keyword evidence="11" id="KW-0407">Ion channel</keyword>
<keyword evidence="15" id="KW-1185">Reference proteome</keyword>
<evidence type="ECO:0000256" key="8">
    <source>
        <dbReference type="ARBA" id="ARBA00023170"/>
    </source>
</evidence>
<evidence type="ECO:0000256" key="9">
    <source>
        <dbReference type="ARBA" id="ARBA00023180"/>
    </source>
</evidence>
<evidence type="ECO:0000256" key="6">
    <source>
        <dbReference type="ARBA" id="ARBA00023065"/>
    </source>
</evidence>
<dbReference type="InterPro" id="IPR052192">
    <property type="entry name" value="Insect_Ionotropic_Sensory_Rcpt"/>
</dbReference>
<evidence type="ECO:0000313" key="15">
    <source>
        <dbReference type="Proteomes" id="UP000887013"/>
    </source>
</evidence>
<evidence type="ECO:0000256" key="7">
    <source>
        <dbReference type="ARBA" id="ARBA00023136"/>
    </source>
</evidence>
<dbReference type="EMBL" id="BMAW01089219">
    <property type="protein sequence ID" value="GFS38651.1"/>
    <property type="molecule type" value="Genomic_DNA"/>
</dbReference>
<evidence type="ECO:0000256" key="4">
    <source>
        <dbReference type="ARBA" id="ARBA00022692"/>
    </source>
</evidence>
<dbReference type="Gene3D" id="1.10.287.70">
    <property type="match status" value="1"/>
</dbReference>
<name>A0A8X6IBU4_NEPPI</name>
<dbReference type="OrthoDB" id="6117597at2759"/>
<reference evidence="14" key="1">
    <citation type="submission" date="2020-08" db="EMBL/GenBank/DDBJ databases">
        <title>Multicomponent nature underlies the extraordinary mechanical properties of spider dragline silk.</title>
        <authorList>
            <person name="Kono N."/>
            <person name="Nakamura H."/>
            <person name="Mori M."/>
            <person name="Yoshida Y."/>
            <person name="Ohtoshi R."/>
            <person name="Malay A.D."/>
            <person name="Moran D.A.P."/>
            <person name="Tomita M."/>
            <person name="Numata K."/>
            <person name="Arakawa K."/>
        </authorList>
    </citation>
    <scope>NUCLEOTIDE SEQUENCE</scope>
</reference>
<comment type="subcellular location">
    <subcellularLocation>
        <location evidence="1">Cell membrane</location>
        <topology evidence="1">Multi-pass membrane protein</topology>
    </subcellularLocation>
</comment>
<evidence type="ECO:0000256" key="3">
    <source>
        <dbReference type="ARBA" id="ARBA00022475"/>
    </source>
</evidence>
<keyword evidence="9" id="KW-0325">Glycoprotein</keyword>
<protein>
    <recommendedName>
        <fullName evidence="13">Ionotropic glutamate receptor L-glutamate and glycine-binding domain-containing protein</fullName>
    </recommendedName>
</protein>
<evidence type="ECO:0000256" key="10">
    <source>
        <dbReference type="ARBA" id="ARBA00023286"/>
    </source>
</evidence>
<proteinExistence type="predicted"/>
<evidence type="ECO:0000259" key="13">
    <source>
        <dbReference type="Pfam" id="PF10613"/>
    </source>
</evidence>
<dbReference type="AlphaFoldDB" id="A0A8X6IBU4"/>
<evidence type="ECO:0000256" key="12">
    <source>
        <dbReference type="SAM" id="Phobius"/>
    </source>
</evidence>
<feature type="transmembrane region" description="Helical" evidence="12">
    <location>
        <begin position="187"/>
        <end position="210"/>
    </location>
</feature>
<keyword evidence="2" id="KW-0813">Transport</keyword>
<keyword evidence="6" id="KW-0406">Ion transport</keyword>
<organism evidence="14 15">
    <name type="scientific">Nephila pilipes</name>
    <name type="common">Giant wood spider</name>
    <name type="synonym">Nephila maculata</name>
    <dbReference type="NCBI Taxonomy" id="299642"/>
    <lineage>
        <taxon>Eukaryota</taxon>
        <taxon>Metazoa</taxon>
        <taxon>Ecdysozoa</taxon>
        <taxon>Arthropoda</taxon>
        <taxon>Chelicerata</taxon>
        <taxon>Arachnida</taxon>
        <taxon>Araneae</taxon>
        <taxon>Araneomorphae</taxon>
        <taxon>Entelegynae</taxon>
        <taxon>Araneoidea</taxon>
        <taxon>Nephilidae</taxon>
        <taxon>Nephila</taxon>
    </lineage>
</organism>
<keyword evidence="3" id="KW-1003">Cell membrane</keyword>
<gene>
    <name evidence="14" type="primary">AVEN_140320_1</name>
    <name evidence="14" type="ORF">NPIL_215361</name>
</gene>
<dbReference type="Pfam" id="PF10613">
    <property type="entry name" value="Lig_chan-Glu_bd"/>
    <property type="match status" value="1"/>
</dbReference>
<evidence type="ECO:0000256" key="2">
    <source>
        <dbReference type="ARBA" id="ARBA00022448"/>
    </source>
</evidence>
<keyword evidence="8" id="KW-0675">Receptor</keyword>
<dbReference type="SUPFAM" id="SSF53850">
    <property type="entry name" value="Periplasmic binding protein-like II"/>
    <property type="match status" value="1"/>
</dbReference>
<feature type="transmembrane region" description="Helical" evidence="12">
    <location>
        <begin position="126"/>
        <end position="149"/>
    </location>
</feature>
<feature type="domain" description="Ionotropic glutamate receptor L-glutamate and glycine-binding" evidence="13">
    <location>
        <begin position="22"/>
        <end position="117"/>
    </location>
</feature>
<dbReference type="PANTHER" id="PTHR42643:SF24">
    <property type="entry name" value="IONOTROPIC RECEPTOR 60A"/>
    <property type="match status" value="1"/>
</dbReference>
<comment type="caution">
    <text evidence="14">The sequence shown here is derived from an EMBL/GenBank/DDBJ whole genome shotgun (WGS) entry which is preliminary data.</text>
</comment>
<evidence type="ECO:0000256" key="5">
    <source>
        <dbReference type="ARBA" id="ARBA00022989"/>
    </source>
</evidence>
<evidence type="ECO:0000256" key="1">
    <source>
        <dbReference type="ARBA" id="ARBA00004651"/>
    </source>
</evidence>